<keyword evidence="6" id="KW-1185">Reference proteome</keyword>
<keyword evidence="1" id="KW-0175">Coiled coil</keyword>
<evidence type="ECO:0000256" key="2">
    <source>
        <dbReference type="SAM" id="MobiDB-lite"/>
    </source>
</evidence>
<evidence type="ECO:0000313" key="5">
    <source>
        <dbReference type="EMBL" id="CAF1572571.1"/>
    </source>
</evidence>
<evidence type="ECO:0000256" key="1">
    <source>
        <dbReference type="SAM" id="Coils"/>
    </source>
</evidence>
<dbReference type="Proteomes" id="UP000663832">
    <property type="component" value="Unassembled WGS sequence"/>
</dbReference>
<proteinExistence type="predicted"/>
<dbReference type="InterPro" id="IPR033593">
    <property type="entry name" value="N-RASSF"/>
</dbReference>
<feature type="region of interest" description="Disordered" evidence="2">
    <location>
        <begin position="74"/>
        <end position="112"/>
    </location>
</feature>
<feature type="compositionally biased region" description="Basic and acidic residues" evidence="2">
    <location>
        <begin position="85"/>
        <end position="97"/>
    </location>
</feature>
<dbReference type="EMBL" id="CAJNOI010000074">
    <property type="protein sequence ID" value="CAF1004468.1"/>
    <property type="molecule type" value="Genomic_DNA"/>
</dbReference>
<evidence type="ECO:0000313" key="6">
    <source>
        <dbReference type="Proteomes" id="UP000663832"/>
    </source>
</evidence>
<dbReference type="SUPFAM" id="SSF54236">
    <property type="entry name" value="Ubiquitin-like"/>
    <property type="match status" value="1"/>
</dbReference>
<sequence>MDLRVYVDGVARIICDLTRTTTVHDIIIALAQYKGKAGRYSLIQRAPDGTQRTLSPNELTCELIHHPDWAYILRQNPSNKNQSNGEKRSKSLDERKPSIQQEQEQQQQQQQQTFFDMLSPVTSSPSSSSNYFRTVQNNAFATLSSNNKKRSNIHQLFPSINTNNSNNNINLIDLSPSLPTRQRLSRTPIQENRHQSIQYSRPKSAIPPSTLSENSAFHIVHNPNSNHTGIQHQQQQQYIALLQILKAQEIQVEQQQQELNEKQKEIEYREAILRQAQIYHESIQHELQILEEHDRRLFSECQIIAQDYSSDKLEFELEYHEKLHSNYEHLQQQLTRCSTTLEQKRQIQDQLQFNISQIHEEIQQMETVITNDKKEILQYQYDLERSNSSFKQQEDLLYILNQRNDDIERIIQQDQKQIIEFEDVLIEFDDLLSKNNFANTSYHFHETSSTGILMPVHLQLMNSTLLKICPSGIWV</sequence>
<dbReference type="GO" id="GO:0007165">
    <property type="term" value="P:signal transduction"/>
    <property type="evidence" value="ECO:0007669"/>
    <property type="project" value="InterPro"/>
</dbReference>
<dbReference type="PROSITE" id="PS50200">
    <property type="entry name" value="RA"/>
    <property type="match status" value="1"/>
</dbReference>
<dbReference type="InterPro" id="IPR000159">
    <property type="entry name" value="RA_dom"/>
</dbReference>
<dbReference type="PANTHER" id="PTHR15286:SF6">
    <property type="entry name" value="GH01133P"/>
    <property type="match status" value="1"/>
</dbReference>
<feature type="region of interest" description="Disordered" evidence="2">
    <location>
        <begin position="189"/>
        <end position="208"/>
    </location>
</feature>
<protein>
    <recommendedName>
        <fullName evidence="3">Ras-associating domain-containing protein</fullName>
    </recommendedName>
</protein>
<evidence type="ECO:0000313" key="4">
    <source>
        <dbReference type="EMBL" id="CAF1004468.1"/>
    </source>
</evidence>
<comment type="caution">
    <text evidence="5">The sequence shown here is derived from an EMBL/GenBank/DDBJ whole genome shotgun (WGS) entry which is preliminary data.</text>
</comment>
<dbReference type="Gene3D" id="3.10.20.90">
    <property type="entry name" value="Phosphatidylinositol 3-kinase Catalytic Subunit, Chain A, domain 1"/>
    <property type="match status" value="1"/>
</dbReference>
<accession>A0A815YQB1</accession>
<feature type="compositionally biased region" description="Low complexity" evidence="2">
    <location>
        <begin position="100"/>
        <end position="112"/>
    </location>
</feature>
<dbReference type="OrthoDB" id="10051571at2759"/>
<dbReference type="EMBL" id="CAJNOM010000860">
    <property type="protein sequence ID" value="CAF1572571.1"/>
    <property type="molecule type" value="Genomic_DNA"/>
</dbReference>
<feature type="coiled-coil region" evidence="1">
    <location>
        <begin position="238"/>
        <end position="272"/>
    </location>
</feature>
<evidence type="ECO:0000259" key="3">
    <source>
        <dbReference type="PROSITE" id="PS50200"/>
    </source>
</evidence>
<feature type="compositionally biased region" description="Polar residues" evidence="2">
    <location>
        <begin position="75"/>
        <end position="84"/>
    </location>
</feature>
<reference evidence="5" key="1">
    <citation type="submission" date="2021-02" db="EMBL/GenBank/DDBJ databases">
        <authorList>
            <person name="Nowell W R."/>
        </authorList>
    </citation>
    <scope>NUCLEOTIDE SEQUENCE</scope>
</reference>
<dbReference type="Proteomes" id="UP000663877">
    <property type="component" value="Unassembled WGS sequence"/>
</dbReference>
<gene>
    <name evidence="4" type="ORF">BJG266_LOCUS16114</name>
    <name evidence="5" type="ORF">QVE165_LOCUS49009</name>
</gene>
<dbReference type="AlphaFoldDB" id="A0A815YQB1"/>
<feature type="domain" description="Ras-associating" evidence="3">
    <location>
        <begin position="1"/>
        <end position="78"/>
    </location>
</feature>
<organism evidence="5 6">
    <name type="scientific">Adineta steineri</name>
    <dbReference type="NCBI Taxonomy" id="433720"/>
    <lineage>
        <taxon>Eukaryota</taxon>
        <taxon>Metazoa</taxon>
        <taxon>Spiralia</taxon>
        <taxon>Gnathifera</taxon>
        <taxon>Rotifera</taxon>
        <taxon>Eurotatoria</taxon>
        <taxon>Bdelloidea</taxon>
        <taxon>Adinetida</taxon>
        <taxon>Adinetidae</taxon>
        <taxon>Adineta</taxon>
    </lineage>
</organism>
<dbReference type="PANTHER" id="PTHR15286">
    <property type="entry name" value="RAS-ASSOCIATING DOMAIN CONTAINING PROTEIN"/>
    <property type="match status" value="1"/>
</dbReference>
<name>A0A815YQB1_9BILA</name>
<dbReference type="InterPro" id="IPR029071">
    <property type="entry name" value="Ubiquitin-like_domsf"/>
</dbReference>